<gene>
    <name evidence="2" type="ORF">E2C01_042002</name>
</gene>
<keyword evidence="2" id="KW-0418">Kinase</keyword>
<evidence type="ECO:0000313" key="3">
    <source>
        <dbReference type="Proteomes" id="UP000324222"/>
    </source>
</evidence>
<dbReference type="AlphaFoldDB" id="A0A5B7FV97"/>
<keyword evidence="2" id="KW-0808">Transferase</keyword>
<dbReference type="Proteomes" id="UP000324222">
    <property type="component" value="Unassembled WGS sequence"/>
</dbReference>
<accession>A0A5B7FV97</accession>
<name>A0A5B7FV97_PORTR</name>
<sequence length="115" mass="12617">MHRSLSDGASSYQRKLSGTESVTRPRSLEADNVLNSDHTPRPEKESMRRHRHSIPGHLSYLTFLAGLQQKATTAAVPVFSTAVISGSTSAPDLRDNFSALPFSASKEKTWSLQYG</sequence>
<organism evidence="2 3">
    <name type="scientific">Portunus trituberculatus</name>
    <name type="common">Swimming crab</name>
    <name type="synonym">Neptunus trituberculatus</name>
    <dbReference type="NCBI Taxonomy" id="210409"/>
    <lineage>
        <taxon>Eukaryota</taxon>
        <taxon>Metazoa</taxon>
        <taxon>Ecdysozoa</taxon>
        <taxon>Arthropoda</taxon>
        <taxon>Crustacea</taxon>
        <taxon>Multicrustacea</taxon>
        <taxon>Malacostraca</taxon>
        <taxon>Eumalacostraca</taxon>
        <taxon>Eucarida</taxon>
        <taxon>Decapoda</taxon>
        <taxon>Pleocyemata</taxon>
        <taxon>Brachyura</taxon>
        <taxon>Eubrachyura</taxon>
        <taxon>Portunoidea</taxon>
        <taxon>Portunidae</taxon>
        <taxon>Portuninae</taxon>
        <taxon>Portunus</taxon>
    </lineage>
</organism>
<keyword evidence="3" id="KW-1185">Reference proteome</keyword>
<comment type="caution">
    <text evidence="2">The sequence shown here is derived from an EMBL/GenBank/DDBJ whole genome shotgun (WGS) entry which is preliminary data.</text>
</comment>
<dbReference type="OrthoDB" id="18042at2759"/>
<reference evidence="2 3" key="1">
    <citation type="submission" date="2019-05" db="EMBL/GenBank/DDBJ databases">
        <title>Another draft genome of Portunus trituberculatus and its Hox gene families provides insights of decapod evolution.</title>
        <authorList>
            <person name="Jeong J.-H."/>
            <person name="Song I."/>
            <person name="Kim S."/>
            <person name="Choi T."/>
            <person name="Kim D."/>
            <person name="Ryu S."/>
            <person name="Kim W."/>
        </authorList>
    </citation>
    <scope>NUCLEOTIDE SEQUENCE [LARGE SCALE GENOMIC DNA]</scope>
    <source>
        <tissue evidence="2">Muscle</tissue>
    </source>
</reference>
<dbReference type="EMBL" id="VSRR010008175">
    <property type="protein sequence ID" value="MPC48234.1"/>
    <property type="molecule type" value="Genomic_DNA"/>
</dbReference>
<feature type="compositionally biased region" description="Polar residues" evidence="1">
    <location>
        <begin position="7"/>
        <end position="24"/>
    </location>
</feature>
<dbReference type="GO" id="GO:0016301">
    <property type="term" value="F:kinase activity"/>
    <property type="evidence" value="ECO:0007669"/>
    <property type="project" value="UniProtKB-KW"/>
</dbReference>
<feature type="region of interest" description="Disordered" evidence="1">
    <location>
        <begin position="1"/>
        <end position="51"/>
    </location>
</feature>
<proteinExistence type="predicted"/>
<evidence type="ECO:0000256" key="1">
    <source>
        <dbReference type="SAM" id="MobiDB-lite"/>
    </source>
</evidence>
<protein>
    <submittedName>
        <fullName evidence="2">Inositol hexakisphosphate and diphosphoinositol-pentakisphosphate kinase</fullName>
    </submittedName>
</protein>
<evidence type="ECO:0000313" key="2">
    <source>
        <dbReference type="EMBL" id="MPC48234.1"/>
    </source>
</evidence>